<evidence type="ECO:0000256" key="2">
    <source>
        <dbReference type="SAM" id="Phobius"/>
    </source>
</evidence>
<sequence>MCKRADSPIQPFMQATLKTMHPPTSNSRGQACSPTSNLFELLVMDQPLYIIRVVSLLVARCIIGYRFAKSISNLRQSMSSACGSVSKLAPIPRSSSSSGIHFPVMSDTNLRASSSATSFAPTTESFMWYSSSGSRRSPAPTQRPAARPNPCFSPYNADKPISRMSRLEIDGKCPDQLSTLQHMSGLYPYYLSCSGDHPQTLRTTCHIYYNFLDFHRENCALSLVICRVATFALGAGCGNVQKLAVVTDLAVTTLYSLYYSMDQTYYNIAAIIALLLGLRPLIGSFMVRLFPSMQACENEPGVEQNHILYIKRQPKRLCSCTRVAQASSARSTSSNASANPARNAEKTSTARKVSFSCDPRGHSSDVPTEPLDNSPRPSIPTVNCASDNVPNIMGAMRSGRKSIARTSSYVASFAVDSVPSQVKSSMRTGKNSFMATSSSVASFAGVPKMKNPMRSSRKSSYPKATPSAASMGIGRPPLTHSESSPATSNLPDQSSTFDDATTGTVFTNPFEDVQSPTQPLLRRSATDLDLTAPESPRGRLPSYDAPMTPSKLRNCHTPDQEQFSDLSEHDVGSSEHDIESDSEVELEVTIRPVKPTLLRSQSSQTWSSAKRHVSKKVSKNARRARAVGKLVF</sequence>
<dbReference type="AlphaFoldDB" id="A0A165XRA4"/>
<reference evidence="3 4" key="1">
    <citation type="journal article" date="2016" name="Mol. Biol. Evol.">
        <title>Comparative Genomics of Early-Diverging Mushroom-Forming Fungi Provides Insights into the Origins of Lignocellulose Decay Capabilities.</title>
        <authorList>
            <person name="Nagy L.G."/>
            <person name="Riley R."/>
            <person name="Tritt A."/>
            <person name="Adam C."/>
            <person name="Daum C."/>
            <person name="Floudas D."/>
            <person name="Sun H."/>
            <person name="Yadav J.S."/>
            <person name="Pangilinan J."/>
            <person name="Larsson K.H."/>
            <person name="Matsuura K."/>
            <person name="Barry K."/>
            <person name="Labutti K."/>
            <person name="Kuo R."/>
            <person name="Ohm R.A."/>
            <person name="Bhattacharya S.S."/>
            <person name="Shirouzu T."/>
            <person name="Yoshinaga Y."/>
            <person name="Martin F.M."/>
            <person name="Grigoriev I.V."/>
            <person name="Hibbett D.S."/>
        </authorList>
    </citation>
    <scope>NUCLEOTIDE SEQUENCE [LARGE SCALE GENOMIC DNA]</scope>
    <source>
        <strain evidence="3 4">CBS 109695</strain>
    </source>
</reference>
<feature type="compositionally biased region" description="Polar residues" evidence="1">
    <location>
        <begin position="480"/>
        <end position="507"/>
    </location>
</feature>
<keyword evidence="2" id="KW-0472">Membrane</keyword>
<gene>
    <name evidence="3" type="ORF">FIBSPDRAFT_938780</name>
</gene>
<keyword evidence="4" id="KW-1185">Reference proteome</keyword>
<keyword evidence="2" id="KW-1133">Transmembrane helix</keyword>
<dbReference type="EMBL" id="KV417713">
    <property type="protein sequence ID" value="KZP08813.1"/>
    <property type="molecule type" value="Genomic_DNA"/>
</dbReference>
<feature type="transmembrane region" description="Helical" evidence="2">
    <location>
        <begin position="265"/>
        <end position="287"/>
    </location>
</feature>
<feature type="compositionally biased region" description="Low complexity" evidence="1">
    <location>
        <begin position="329"/>
        <end position="342"/>
    </location>
</feature>
<feature type="region of interest" description="Disordered" evidence="1">
    <location>
        <begin position="601"/>
        <end position="621"/>
    </location>
</feature>
<dbReference type="Proteomes" id="UP000076532">
    <property type="component" value="Unassembled WGS sequence"/>
</dbReference>
<proteinExistence type="predicted"/>
<feature type="region of interest" description="Disordered" evidence="1">
    <location>
        <begin position="446"/>
        <end position="582"/>
    </location>
</feature>
<keyword evidence="2" id="KW-0812">Transmembrane</keyword>
<feature type="compositionally biased region" description="Basic and acidic residues" evidence="1">
    <location>
        <begin position="566"/>
        <end position="579"/>
    </location>
</feature>
<name>A0A165XRA4_9AGAM</name>
<evidence type="ECO:0000256" key="1">
    <source>
        <dbReference type="SAM" id="MobiDB-lite"/>
    </source>
</evidence>
<accession>A0A165XRA4</accession>
<organism evidence="3 4">
    <name type="scientific">Athelia psychrophila</name>
    <dbReference type="NCBI Taxonomy" id="1759441"/>
    <lineage>
        <taxon>Eukaryota</taxon>
        <taxon>Fungi</taxon>
        <taxon>Dikarya</taxon>
        <taxon>Basidiomycota</taxon>
        <taxon>Agaricomycotina</taxon>
        <taxon>Agaricomycetes</taxon>
        <taxon>Agaricomycetidae</taxon>
        <taxon>Atheliales</taxon>
        <taxon>Atheliaceae</taxon>
        <taxon>Athelia</taxon>
    </lineage>
</organism>
<evidence type="ECO:0000313" key="3">
    <source>
        <dbReference type="EMBL" id="KZP08813.1"/>
    </source>
</evidence>
<evidence type="ECO:0000313" key="4">
    <source>
        <dbReference type="Proteomes" id="UP000076532"/>
    </source>
</evidence>
<feature type="region of interest" description="Disordered" evidence="1">
    <location>
        <begin position="329"/>
        <end position="382"/>
    </location>
</feature>
<feature type="compositionally biased region" description="Basic residues" evidence="1">
    <location>
        <begin position="609"/>
        <end position="621"/>
    </location>
</feature>
<protein>
    <submittedName>
        <fullName evidence="3">Uncharacterized protein</fullName>
    </submittedName>
</protein>